<sequence length="95" mass="10486">MRVMMVAFLAVFLFGCNEERLPGGELTKVSLSIGAEFGQINTDFMVIYEDEESLDLFQQAISTAVKNEGVVDMASPEYDLQVVDTAGNKYGYIFG</sequence>
<evidence type="ECO:0000259" key="1">
    <source>
        <dbReference type="Pfam" id="PF26353"/>
    </source>
</evidence>
<evidence type="ECO:0000313" key="2">
    <source>
        <dbReference type="EMBL" id="WDV08840.1"/>
    </source>
</evidence>
<dbReference type="Pfam" id="PF26353">
    <property type="entry name" value="YhfM"/>
    <property type="match status" value="1"/>
</dbReference>
<feature type="domain" description="YhfM-like" evidence="1">
    <location>
        <begin position="43"/>
        <end position="94"/>
    </location>
</feature>
<dbReference type="Proteomes" id="UP001219585">
    <property type="component" value="Chromosome"/>
</dbReference>
<accession>A0AAJ5RVV8</accession>
<gene>
    <name evidence="2" type="ORF">OU989_10330</name>
</gene>
<name>A0AAJ5RVV8_9BACI</name>
<dbReference type="InterPro" id="IPR058780">
    <property type="entry name" value="YhfM-like_dom"/>
</dbReference>
<evidence type="ECO:0000313" key="3">
    <source>
        <dbReference type="Proteomes" id="UP001219585"/>
    </source>
</evidence>
<dbReference type="KEGG" id="liu:OU989_10330"/>
<dbReference type="EMBL" id="CP113527">
    <property type="protein sequence ID" value="WDV08840.1"/>
    <property type="molecule type" value="Genomic_DNA"/>
</dbReference>
<protein>
    <recommendedName>
        <fullName evidence="1">YhfM-like domain-containing protein</fullName>
    </recommendedName>
</protein>
<dbReference type="PROSITE" id="PS51257">
    <property type="entry name" value="PROKAR_LIPOPROTEIN"/>
    <property type="match status" value="1"/>
</dbReference>
<organism evidence="2 3">
    <name type="scientific">Lysinibacillus irui</name>
    <dbReference type="NCBI Taxonomy" id="2998077"/>
    <lineage>
        <taxon>Bacteria</taxon>
        <taxon>Bacillati</taxon>
        <taxon>Bacillota</taxon>
        <taxon>Bacilli</taxon>
        <taxon>Bacillales</taxon>
        <taxon>Bacillaceae</taxon>
        <taxon>Lysinibacillus</taxon>
    </lineage>
</organism>
<reference evidence="2" key="1">
    <citation type="submission" date="2022-11" db="EMBL/GenBank/DDBJ databases">
        <title>Lysinibacillus irui.</title>
        <authorList>
            <person name="Akintayo S.O."/>
        </authorList>
    </citation>
    <scope>NUCLEOTIDE SEQUENCE</scope>
    <source>
        <strain evidence="2">IRB4-01</strain>
    </source>
</reference>
<dbReference type="AlphaFoldDB" id="A0AAJ5RVV8"/>
<dbReference type="RefSeq" id="WP_274797056.1">
    <property type="nucleotide sequence ID" value="NZ_CP113527.1"/>
</dbReference>
<proteinExistence type="predicted"/>